<dbReference type="InterPro" id="IPR016977">
    <property type="entry name" value="ComGF"/>
</dbReference>
<evidence type="ECO:0000313" key="2">
    <source>
        <dbReference type="Proteomes" id="UP000051236"/>
    </source>
</evidence>
<dbReference type="STRING" id="1423734.FC83_GL001270"/>
<organism evidence="1 2">
    <name type="scientific">Agrilactobacillus composti DSM 18527 = JCM 14202</name>
    <dbReference type="NCBI Taxonomy" id="1423734"/>
    <lineage>
        <taxon>Bacteria</taxon>
        <taxon>Bacillati</taxon>
        <taxon>Bacillota</taxon>
        <taxon>Bacilli</taxon>
        <taxon>Lactobacillales</taxon>
        <taxon>Lactobacillaceae</taxon>
        <taxon>Agrilactobacillus</taxon>
    </lineage>
</organism>
<dbReference type="Pfam" id="PF15980">
    <property type="entry name" value="ComGF"/>
    <property type="match status" value="1"/>
</dbReference>
<dbReference type="Proteomes" id="UP000051236">
    <property type="component" value="Unassembled WGS sequence"/>
</dbReference>
<dbReference type="PATRIC" id="fig|1423734.3.peg.1283"/>
<sequence>MIVSLLIFALVIFLFSQIPTLIQDSQRAVFKVSSETKMSQAILQLDHYLQKSIFRDIDGNDLDQRLIVIHRDQDGVYQTRNIRTNSDILQLQSISNEGYMPLLDGVNHVTFKRIGSYIDMKLTLENVAQPIHHRFYCPASKGGLKA</sequence>
<keyword evidence="2" id="KW-1185">Reference proteome</keyword>
<dbReference type="AlphaFoldDB" id="A0A0R1Y668"/>
<evidence type="ECO:0008006" key="3">
    <source>
        <dbReference type="Google" id="ProtNLM"/>
    </source>
</evidence>
<name>A0A0R1Y668_9LACO</name>
<reference evidence="1 2" key="1">
    <citation type="journal article" date="2015" name="Genome Announc.">
        <title>Expanding the biotechnology potential of lactobacilli through comparative genomics of 213 strains and associated genera.</title>
        <authorList>
            <person name="Sun Z."/>
            <person name="Harris H.M."/>
            <person name="McCann A."/>
            <person name="Guo C."/>
            <person name="Argimon S."/>
            <person name="Zhang W."/>
            <person name="Yang X."/>
            <person name="Jeffery I.B."/>
            <person name="Cooney J.C."/>
            <person name="Kagawa T.F."/>
            <person name="Liu W."/>
            <person name="Song Y."/>
            <person name="Salvetti E."/>
            <person name="Wrobel A."/>
            <person name="Rasinkangas P."/>
            <person name="Parkhill J."/>
            <person name="Rea M.C."/>
            <person name="O'Sullivan O."/>
            <person name="Ritari J."/>
            <person name="Douillard F.P."/>
            <person name="Paul Ross R."/>
            <person name="Yang R."/>
            <person name="Briner A.E."/>
            <person name="Felis G.E."/>
            <person name="de Vos W.M."/>
            <person name="Barrangou R."/>
            <person name="Klaenhammer T.R."/>
            <person name="Caufield P.W."/>
            <person name="Cui Y."/>
            <person name="Zhang H."/>
            <person name="O'Toole P.W."/>
        </authorList>
    </citation>
    <scope>NUCLEOTIDE SEQUENCE [LARGE SCALE GENOMIC DNA]</scope>
    <source>
        <strain evidence="1 2">DSM 18527</strain>
    </source>
</reference>
<accession>A0A0R1Y668</accession>
<proteinExistence type="predicted"/>
<evidence type="ECO:0000313" key="1">
    <source>
        <dbReference type="EMBL" id="KRM35142.1"/>
    </source>
</evidence>
<dbReference type="EMBL" id="AZGA01000016">
    <property type="protein sequence ID" value="KRM35142.1"/>
    <property type="molecule type" value="Genomic_DNA"/>
</dbReference>
<gene>
    <name evidence="1" type="ORF">FC83_GL001270</name>
</gene>
<protein>
    <recommendedName>
        <fullName evidence="3">Competence protein ComGF</fullName>
    </recommendedName>
</protein>
<comment type="caution">
    <text evidence="1">The sequence shown here is derived from an EMBL/GenBank/DDBJ whole genome shotgun (WGS) entry which is preliminary data.</text>
</comment>